<protein>
    <recommendedName>
        <fullName evidence="6">Exocyst complex component Sec6</fullName>
    </recommendedName>
</protein>
<dbReference type="FunFam" id="1.10.357.70:FF:000005">
    <property type="entry name" value="Exocyst complex component Sec6"/>
    <property type="match status" value="1"/>
</dbReference>
<dbReference type="GO" id="GO:0006887">
    <property type="term" value="P:exocytosis"/>
    <property type="evidence" value="ECO:0007669"/>
    <property type="project" value="UniProtKB-KW"/>
</dbReference>
<evidence type="ECO:0000313" key="4">
    <source>
        <dbReference type="EMBL" id="KAK4548071.1"/>
    </source>
</evidence>
<gene>
    <name evidence="4" type="ORF">LTR36_010791</name>
</gene>
<evidence type="ECO:0008006" key="6">
    <source>
        <dbReference type="Google" id="ProtNLM"/>
    </source>
</evidence>
<reference evidence="4 5" key="1">
    <citation type="submission" date="2021-11" db="EMBL/GenBank/DDBJ databases">
        <title>Black yeast isolated from Biological Soil Crust.</title>
        <authorList>
            <person name="Kurbessoian T."/>
        </authorList>
    </citation>
    <scope>NUCLEOTIDE SEQUENCE [LARGE SCALE GENOMIC DNA]</scope>
    <source>
        <strain evidence="4 5">CCFEE 5522</strain>
    </source>
</reference>
<organism evidence="4 5">
    <name type="scientific">Oleoguttula mirabilis</name>
    <dbReference type="NCBI Taxonomy" id="1507867"/>
    <lineage>
        <taxon>Eukaryota</taxon>
        <taxon>Fungi</taxon>
        <taxon>Dikarya</taxon>
        <taxon>Ascomycota</taxon>
        <taxon>Pezizomycotina</taxon>
        <taxon>Dothideomycetes</taxon>
        <taxon>Dothideomycetidae</taxon>
        <taxon>Mycosphaerellales</taxon>
        <taxon>Teratosphaeriaceae</taxon>
        <taxon>Oleoguttula</taxon>
    </lineage>
</organism>
<keyword evidence="2" id="KW-0813">Transport</keyword>
<dbReference type="GO" id="GO:0051601">
    <property type="term" value="P:exocyst localization"/>
    <property type="evidence" value="ECO:0007669"/>
    <property type="project" value="TreeGrafter"/>
</dbReference>
<keyword evidence="3" id="KW-0268">Exocytosis</keyword>
<accession>A0AAV9JS66</accession>
<dbReference type="InterPro" id="IPR042532">
    <property type="entry name" value="EXOC3/Sec6_C"/>
</dbReference>
<sequence length="798" mass="89916">MNDAHPTHDDRTSRLAELLKHPDDLDKLPSLKSEFTRKKAAVDSQLKIGLAEQLAITQHGMSSITDGHTTVQLIKEEMMKIDRLCREAQGMIKDFPEINSVSVMQRNFAAVESMKASVDMFAQRLGEMEDLLREDDGELETQPNLLAVHEGLTGLRDVRDRAMEQVRSSGVAEGESGGELMENLPLEGGATVREYFARLDDVVDWFDEHVGTACIGIINLVQTGNNGTVVRLGLVIEEEEKKDRQVKAIQEAQREFQDVASRFKSINVGTRELRGYKKKFLQAIEAAAQAQFEGVQQAFSEDPEKLEKSCRWFFNDLNTVKLGMVDLLPKKWKIFRTYTAIYHKLMHDFLVARLDSDETTPVQMLAILNWVPKYYTKMQRLGLQEPDLKPQVIDDREADLVREYRSLITKAVEEWMDRMAATDRRAFTLREEGSLDQDADGHLHTKTLGDMWTMLREQLGVAEASGRPDVVEGVVDAMLRALKLRQQMWEGLVDSEFRKIADAAAAAAAAVAAAATTTTTSTTTASNPSDIEGLSSYQDWLVAIANDQITNIDDQPDSNITSFLTRFKRAYEPLVTPSYPVTTAAQHDALTNGYIDLASHCMALFASLLFTTDFRQITRTFFVAPNWYNERTMQQVTTTFEDYLSGDNNITQVLHPSLRDILVEEMGDALLAAYLSSIRNKSVKFRRQDPYSQKIKDDVVTVFTFFAAHSSPDTFELVKDKWRVVNSFENLISAEKGQGVVEAFERMKRGYWDVQIGWVEAVLRARDDFDRGMLSGVKSAAAGMEVERGAETVMSKVK</sequence>
<dbReference type="PANTHER" id="PTHR21292">
    <property type="entry name" value="EXOCYST COMPLEX COMPONENT SEC6-RELATED"/>
    <property type="match status" value="1"/>
</dbReference>
<proteinExistence type="inferred from homology"/>
<comment type="caution">
    <text evidence="4">The sequence shown here is derived from an EMBL/GenBank/DDBJ whole genome shotgun (WGS) entry which is preliminary data.</text>
</comment>
<dbReference type="Gene3D" id="1.10.357.50">
    <property type="match status" value="1"/>
</dbReference>
<evidence type="ECO:0000256" key="3">
    <source>
        <dbReference type="ARBA" id="ARBA00022483"/>
    </source>
</evidence>
<evidence type="ECO:0000256" key="1">
    <source>
        <dbReference type="ARBA" id="ARBA00009447"/>
    </source>
</evidence>
<dbReference type="Pfam" id="PF06046">
    <property type="entry name" value="Sec6"/>
    <property type="match status" value="1"/>
</dbReference>
<name>A0AAV9JS66_9PEZI</name>
<keyword evidence="5" id="KW-1185">Reference proteome</keyword>
<evidence type="ECO:0000313" key="5">
    <source>
        <dbReference type="Proteomes" id="UP001324427"/>
    </source>
</evidence>
<dbReference type="EMBL" id="JAVFHQ010000009">
    <property type="protein sequence ID" value="KAK4548071.1"/>
    <property type="molecule type" value="Genomic_DNA"/>
</dbReference>
<dbReference type="GO" id="GO:0000145">
    <property type="term" value="C:exocyst"/>
    <property type="evidence" value="ECO:0007669"/>
    <property type="project" value="InterPro"/>
</dbReference>
<evidence type="ECO:0000256" key="2">
    <source>
        <dbReference type="ARBA" id="ARBA00022448"/>
    </source>
</evidence>
<dbReference type="Proteomes" id="UP001324427">
    <property type="component" value="Unassembled WGS sequence"/>
</dbReference>
<dbReference type="AlphaFoldDB" id="A0AAV9JS66"/>
<dbReference type="GO" id="GO:0000149">
    <property type="term" value="F:SNARE binding"/>
    <property type="evidence" value="ECO:0007669"/>
    <property type="project" value="TreeGrafter"/>
</dbReference>
<dbReference type="Gene3D" id="1.10.357.70">
    <property type="entry name" value="Exocyst complex component Sec6, C-terminal domain"/>
    <property type="match status" value="1"/>
</dbReference>
<dbReference type="InterPro" id="IPR010326">
    <property type="entry name" value="EXOC3/Sec6"/>
</dbReference>
<comment type="similarity">
    <text evidence="1">Belongs to the SEC6 family.</text>
</comment>
<dbReference type="PANTHER" id="PTHR21292:SF1">
    <property type="entry name" value="EXOCYST COMPLEX COMPONENT 3"/>
    <property type="match status" value="1"/>
</dbReference>